<organism evidence="8 9">
    <name type="scientific">Mucuna pruriens</name>
    <name type="common">Velvet bean</name>
    <name type="synonym">Dolichos pruriens</name>
    <dbReference type="NCBI Taxonomy" id="157652"/>
    <lineage>
        <taxon>Eukaryota</taxon>
        <taxon>Viridiplantae</taxon>
        <taxon>Streptophyta</taxon>
        <taxon>Embryophyta</taxon>
        <taxon>Tracheophyta</taxon>
        <taxon>Spermatophyta</taxon>
        <taxon>Magnoliopsida</taxon>
        <taxon>eudicotyledons</taxon>
        <taxon>Gunneridae</taxon>
        <taxon>Pentapetalae</taxon>
        <taxon>rosids</taxon>
        <taxon>fabids</taxon>
        <taxon>Fabales</taxon>
        <taxon>Fabaceae</taxon>
        <taxon>Papilionoideae</taxon>
        <taxon>50 kb inversion clade</taxon>
        <taxon>NPAAA clade</taxon>
        <taxon>indigoferoid/millettioid clade</taxon>
        <taxon>Phaseoleae</taxon>
        <taxon>Mucuna</taxon>
    </lineage>
</organism>
<dbReference type="InterPro" id="IPR043502">
    <property type="entry name" value="DNA/RNA_pol_sf"/>
</dbReference>
<gene>
    <name evidence="8" type="primary">pol</name>
    <name evidence="8" type="ORF">CR513_02684</name>
</gene>
<evidence type="ECO:0000256" key="3">
    <source>
        <dbReference type="ARBA" id="ARBA00022722"/>
    </source>
</evidence>
<keyword evidence="1" id="KW-0808">Transferase</keyword>
<evidence type="ECO:0000313" key="8">
    <source>
        <dbReference type="EMBL" id="RDY12527.1"/>
    </source>
</evidence>
<comment type="caution">
    <text evidence="8">The sequence shown here is derived from an EMBL/GenBank/DDBJ whole genome shotgun (WGS) entry which is preliminary data.</text>
</comment>
<accession>A0A371IBU5</accession>
<dbReference type="InterPro" id="IPR000477">
    <property type="entry name" value="RT_dom"/>
</dbReference>
<dbReference type="InterPro" id="IPR050951">
    <property type="entry name" value="Retrovirus_Pol_polyprotein"/>
</dbReference>
<keyword evidence="3" id="KW-0540">Nuclease</keyword>
<dbReference type="AlphaFoldDB" id="A0A371IBU5"/>
<dbReference type="InterPro" id="IPR043128">
    <property type="entry name" value="Rev_trsase/Diguanyl_cyclase"/>
</dbReference>
<evidence type="ECO:0000256" key="5">
    <source>
        <dbReference type="ARBA" id="ARBA00022801"/>
    </source>
</evidence>
<dbReference type="SUPFAM" id="SSF56672">
    <property type="entry name" value="DNA/RNA polymerases"/>
    <property type="match status" value="1"/>
</dbReference>
<dbReference type="PANTHER" id="PTHR37984:SF5">
    <property type="entry name" value="PROTEIN NYNRIN-LIKE"/>
    <property type="match status" value="1"/>
</dbReference>
<keyword evidence="5" id="KW-0378">Hydrolase</keyword>
<dbReference type="InterPro" id="IPR041373">
    <property type="entry name" value="RT_RNaseH"/>
</dbReference>
<dbReference type="OrthoDB" id="1928132at2759"/>
<feature type="domain" description="Reverse transcriptase" evidence="7">
    <location>
        <begin position="1"/>
        <end position="82"/>
    </location>
</feature>
<dbReference type="FunFam" id="3.30.70.270:FF:000003">
    <property type="entry name" value="Transposon Ty3-G Gag-Pol polyprotein"/>
    <property type="match status" value="1"/>
</dbReference>
<dbReference type="CDD" id="cd01647">
    <property type="entry name" value="RT_LTR"/>
    <property type="match status" value="1"/>
</dbReference>
<evidence type="ECO:0000256" key="1">
    <source>
        <dbReference type="ARBA" id="ARBA00022679"/>
    </source>
</evidence>
<reference evidence="8" key="1">
    <citation type="submission" date="2018-05" db="EMBL/GenBank/DDBJ databases">
        <title>Draft genome of Mucuna pruriens seed.</title>
        <authorList>
            <person name="Nnadi N.E."/>
            <person name="Vos R."/>
            <person name="Hasami M.H."/>
            <person name="Devisetty U.K."/>
            <person name="Aguiy J.C."/>
        </authorList>
    </citation>
    <scope>NUCLEOTIDE SEQUENCE [LARGE SCALE GENOMIC DNA]</scope>
    <source>
        <strain evidence="8">JCA_2017</strain>
    </source>
</reference>
<evidence type="ECO:0000313" key="9">
    <source>
        <dbReference type="Proteomes" id="UP000257109"/>
    </source>
</evidence>
<sequence>MPFGLTNAPSTFIRLMNHVLRSLIGKYVVVYFDDILIYSTCLNDHLVHVKIVVEIFRKETLFSNLDKCVFCIQEVTFLGFVVSYHGVKVDEEKVKAIQDWPIPKIMGEVRSFHGLASFYRRFVKEFSTIAAPLNELVKTNLESDASSVGIGAMILQEGHPIAYFKLYTLVRALQTWQHYLLSKEFVIHSDHEALKHLRGQGKLNKRHANGLSFYNNFVM</sequence>
<dbReference type="PANTHER" id="PTHR37984">
    <property type="entry name" value="PROTEIN CBG26694"/>
    <property type="match status" value="1"/>
</dbReference>
<keyword evidence="6" id="KW-0695">RNA-directed DNA polymerase</keyword>
<evidence type="ECO:0000256" key="4">
    <source>
        <dbReference type="ARBA" id="ARBA00022759"/>
    </source>
</evidence>
<dbReference type="Gene3D" id="3.30.70.270">
    <property type="match status" value="2"/>
</dbReference>
<dbReference type="GO" id="GO:0003964">
    <property type="term" value="F:RNA-directed DNA polymerase activity"/>
    <property type="evidence" value="ECO:0007669"/>
    <property type="project" value="UniProtKB-KW"/>
</dbReference>
<dbReference type="GO" id="GO:0016787">
    <property type="term" value="F:hydrolase activity"/>
    <property type="evidence" value="ECO:0007669"/>
    <property type="project" value="UniProtKB-KW"/>
</dbReference>
<keyword evidence="9" id="KW-1185">Reference proteome</keyword>
<dbReference type="Pfam" id="PF17917">
    <property type="entry name" value="RT_RNaseH"/>
    <property type="match status" value="1"/>
</dbReference>
<dbReference type="Pfam" id="PF00078">
    <property type="entry name" value="RVT_1"/>
    <property type="match status" value="1"/>
</dbReference>
<keyword evidence="2" id="KW-0548">Nucleotidyltransferase</keyword>
<dbReference type="Proteomes" id="UP000257109">
    <property type="component" value="Unassembled WGS sequence"/>
</dbReference>
<evidence type="ECO:0000256" key="2">
    <source>
        <dbReference type="ARBA" id="ARBA00022695"/>
    </source>
</evidence>
<dbReference type="GO" id="GO:0004519">
    <property type="term" value="F:endonuclease activity"/>
    <property type="evidence" value="ECO:0007669"/>
    <property type="project" value="UniProtKB-KW"/>
</dbReference>
<proteinExistence type="predicted"/>
<dbReference type="PROSITE" id="PS50878">
    <property type="entry name" value="RT_POL"/>
    <property type="match status" value="1"/>
</dbReference>
<name>A0A371IBU5_MUCPR</name>
<evidence type="ECO:0000259" key="7">
    <source>
        <dbReference type="PROSITE" id="PS50878"/>
    </source>
</evidence>
<evidence type="ECO:0000256" key="6">
    <source>
        <dbReference type="ARBA" id="ARBA00022918"/>
    </source>
</evidence>
<feature type="non-terminal residue" evidence="8">
    <location>
        <position position="1"/>
    </location>
</feature>
<keyword evidence="4" id="KW-0255">Endonuclease</keyword>
<dbReference type="EMBL" id="QJKJ01000454">
    <property type="protein sequence ID" value="RDY12527.1"/>
    <property type="molecule type" value="Genomic_DNA"/>
</dbReference>
<protein>
    <submittedName>
        <fullName evidence="8">Retrovirus-related Pol polyprotein from transposon 17.6</fullName>
    </submittedName>
</protein>